<keyword evidence="4" id="KW-1185">Reference proteome</keyword>
<reference evidence="3 4" key="1">
    <citation type="submission" date="2023-12" db="EMBL/GenBank/DDBJ databases">
        <title>Baltic Sea Cyanobacteria.</title>
        <authorList>
            <person name="Delbaje E."/>
            <person name="Fewer D.P."/>
            <person name="Shishido T.K."/>
        </authorList>
    </citation>
    <scope>NUCLEOTIDE SEQUENCE [LARGE SCALE GENOMIC DNA]</scope>
    <source>
        <strain evidence="3 4">CCNP 1315</strain>
    </source>
</reference>
<dbReference type="RefSeq" id="WP_323217762.1">
    <property type="nucleotide sequence ID" value="NZ_JAYGHT010000072.1"/>
</dbReference>
<dbReference type="SUPFAM" id="SSF56436">
    <property type="entry name" value="C-type lectin-like"/>
    <property type="match status" value="1"/>
</dbReference>
<dbReference type="InterPro" id="IPR005532">
    <property type="entry name" value="SUMF_dom"/>
</dbReference>
<evidence type="ECO:0000313" key="4">
    <source>
        <dbReference type="Proteomes" id="UP001301728"/>
    </source>
</evidence>
<dbReference type="Proteomes" id="UP001301728">
    <property type="component" value="Unassembled WGS sequence"/>
</dbReference>
<accession>A0ABU5TYX2</accession>
<gene>
    <name evidence="3" type="ORF">VB854_13710</name>
</gene>
<comment type="caution">
    <text evidence="3">The sequence shown here is derived from an EMBL/GenBank/DDBJ whole genome shotgun (WGS) entry which is preliminary data.</text>
</comment>
<evidence type="ECO:0000259" key="2">
    <source>
        <dbReference type="Pfam" id="PF03781"/>
    </source>
</evidence>
<dbReference type="Pfam" id="PF03781">
    <property type="entry name" value="FGE-sulfatase"/>
    <property type="match status" value="1"/>
</dbReference>
<name>A0ABU5TYX2_9CYAN</name>
<evidence type="ECO:0000256" key="1">
    <source>
        <dbReference type="SAM" id="MobiDB-lite"/>
    </source>
</evidence>
<feature type="domain" description="Sulfatase-modifying factor enzyme-like" evidence="2">
    <location>
        <begin position="33"/>
        <end position="278"/>
    </location>
</feature>
<evidence type="ECO:0000313" key="3">
    <source>
        <dbReference type="EMBL" id="MEA5520000.1"/>
    </source>
</evidence>
<dbReference type="InterPro" id="IPR042095">
    <property type="entry name" value="SUMF_sf"/>
</dbReference>
<feature type="region of interest" description="Disordered" evidence="1">
    <location>
        <begin position="163"/>
        <end position="188"/>
    </location>
</feature>
<proteinExistence type="predicted"/>
<dbReference type="PANTHER" id="PTHR23150">
    <property type="entry name" value="SULFATASE MODIFYING FACTOR 1, 2"/>
    <property type="match status" value="1"/>
</dbReference>
<dbReference type="InterPro" id="IPR016187">
    <property type="entry name" value="CTDL_fold"/>
</dbReference>
<sequence>MSNDTNEKRIIITRYKRTGQYFIENLGDGVGLDMVLIPGGTFLMGSPEDEPESRDNERPQHEVTIQPFFFGRYTVTQAQWRVVANYPQIERELNPDPSQFKGDKRPVENVNWENAIEFCKRLSHNTRREYKLPSESQWEYACRAGTKTPFHFGETITTDLANYRGTDNRDGQLSGSYGRGNKGKYRKQTTEVGSFPPNNFGLHDMHGNVWEWCEDHYHNSYLQVPTDGTAWIDENRKTAGRVLRGGSWNYHPGYCRSAFRLLNFPLENHRYFYVGFRVLFVPPLA</sequence>
<dbReference type="Gene3D" id="3.90.1580.10">
    <property type="entry name" value="paralog of FGE (formylglycine-generating enzyme)"/>
    <property type="match status" value="1"/>
</dbReference>
<organism evidence="3 4">
    <name type="scientific">Limnoraphis robusta CCNP1315</name>
    <dbReference type="NCBI Taxonomy" id="3110306"/>
    <lineage>
        <taxon>Bacteria</taxon>
        <taxon>Bacillati</taxon>
        <taxon>Cyanobacteriota</taxon>
        <taxon>Cyanophyceae</taxon>
        <taxon>Oscillatoriophycideae</taxon>
        <taxon>Oscillatoriales</taxon>
        <taxon>Sirenicapillariaceae</taxon>
        <taxon>Limnoraphis</taxon>
    </lineage>
</organism>
<protein>
    <submittedName>
        <fullName evidence="3">Formylglycine-generating enzyme family protein</fullName>
    </submittedName>
</protein>
<dbReference type="InterPro" id="IPR051043">
    <property type="entry name" value="Sulfatase_Mod_Factor_Kinase"/>
</dbReference>
<dbReference type="PANTHER" id="PTHR23150:SF19">
    <property type="entry name" value="FORMYLGLYCINE-GENERATING ENZYME"/>
    <property type="match status" value="1"/>
</dbReference>
<dbReference type="EMBL" id="JAYGHT010000072">
    <property type="protein sequence ID" value="MEA5520000.1"/>
    <property type="molecule type" value="Genomic_DNA"/>
</dbReference>